<gene>
    <name evidence="2" type="ORF">F130042H8_31310</name>
</gene>
<keyword evidence="2" id="KW-0808">Transferase</keyword>
<dbReference type="Proteomes" id="UP001600894">
    <property type="component" value="Unassembled WGS sequence"/>
</dbReference>
<reference evidence="2 3" key="1">
    <citation type="submission" date="2024-04" db="EMBL/GenBank/DDBJ databases">
        <title>Defined microbial consortia suppress multidrug-resistant proinflammatory Enterobacteriaceae via ecological control.</title>
        <authorList>
            <person name="Furuichi M."/>
            <person name="Kawaguchi T."/>
            <person name="Pust M."/>
            <person name="Yasuma K."/>
            <person name="Plichta D."/>
            <person name="Hasegawa N."/>
            <person name="Ohya T."/>
            <person name="Bhattarai S."/>
            <person name="Sasajima S."/>
            <person name="Aoto Y."/>
            <person name="Tuganbaev T."/>
            <person name="Yaginuma M."/>
            <person name="Ueda M."/>
            <person name="Okahashi N."/>
            <person name="Amafuji K."/>
            <person name="Kiridooshi Y."/>
            <person name="Sugita K."/>
            <person name="Strazar M."/>
            <person name="Skelly A."/>
            <person name="Suda W."/>
            <person name="Hattori M."/>
            <person name="Nakamoto N."/>
            <person name="Caballero S."/>
            <person name="Norman J."/>
            <person name="Olle B."/>
            <person name="Tanoue T."/>
            <person name="Arita M."/>
            <person name="Bucci V."/>
            <person name="Atarashi K."/>
            <person name="Xavier R."/>
            <person name="Honda K."/>
        </authorList>
    </citation>
    <scope>NUCLEOTIDE SEQUENCE [LARGE SCALE GENOMIC DNA]</scope>
    <source>
        <strain evidence="3">f13</strain>
    </source>
</reference>
<proteinExistence type="predicted"/>
<dbReference type="GO" id="GO:0016740">
    <property type="term" value="F:transferase activity"/>
    <property type="evidence" value="ECO:0007669"/>
    <property type="project" value="UniProtKB-KW"/>
</dbReference>
<sequence>MKTVNIITYYNANNYGAFLQAYALMKFLTSNGYEVTFKGMQIDTQKCDNAHTLELCKLLSEAQKVLQVDWSDKDYDVSIIGSDEVFNYNNRTYGRIPYFNGSNVNSKKIISYAASIGAANYKKLLIRNFVRYCGLKKLDHVSVRDERTEKFVRIFYKKNISRDVDPTLLVDFEEEIVHLKFDKYVLVYTYGLKTEHIRFIKKYAGERGLKIIATGAYSPWCDANLAVSPFEWIGLIKNADYIFTSTFHGTIFSLKYHKQFVALVDNAVKVKELLEQFNITERYCQTTDFGELSHIVESDIDYDEIDIEKYIISSQKRLLSMLQ</sequence>
<accession>A0ABQ0B1D7</accession>
<feature type="domain" description="Polysaccharide pyruvyl transferase" evidence="1">
    <location>
        <begin position="14"/>
        <end position="263"/>
    </location>
</feature>
<dbReference type="EMBL" id="BAABXL010000001">
    <property type="protein sequence ID" value="GAA6270071.1"/>
    <property type="molecule type" value="Genomic_DNA"/>
</dbReference>
<evidence type="ECO:0000313" key="3">
    <source>
        <dbReference type="Proteomes" id="UP001600894"/>
    </source>
</evidence>
<dbReference type="Pfam" id="PF04230">
    <property type="entry name" value="PS_pyruv_trans"/>
    <property type="match status" value="1"/>
</dbReference>
<comment type="caution">
    <text evidence="2">The sequence shown here is derived from an EMBL/GenBank/DDBJ whole genome shotgun (WGS) entry which is preliminary data.</text>
</comment>
<dbReference type="InterPro" id="IPR007345">
    <property type="entry name" value="Polysacch_pyruvyl_Trfase"/>
</dbReference>
<evidence type="ECO:0000259" key="1">
    <source>
        <dbReference type="Pfam" id="PF04230"/>
    </source>
</evidence>
<keyword evidence="3" id="KW-1185">Reference proteome</keyword>
<name>A0ABQ0B1D7_9FIRM</name>
<protein>
    <submittedName>
        <fullName evidence="2">Polysaccharide pyruvyl transferase family protein</fullName>
    </submittedName>
</protein>
<evidence type="ECO:0000313" key="2">
    <source>
        <dbReference type="EMBL" id="GAA6270071.1"/>
    </source>
</evidence>
<dbReference type="RefSeq" id="WP_390470739.1">
    <property type="nucleotide sequence ID" value="NZ_BAABXL010000001.1"/>
</dbReference>
<organism evidence="2 3">
    <name type="scientific">Enterocloster alcoholdehydrogenati</name>
    <dbReference type="NCBI Taxonomy" id="2547410"/>
    <lineage>
        <taxon>Bacteria</taxon>
        <taxon>Bacillati</taxon>
        <taxon>Bacillota</taxon>
        <taxon>Clostridia</taxon>
        <taxon>Lachnospirales</taxon>
        <taxon>Lachnospiraceae</taxon>
        <taxon>Enterocloster</taxon>
    </lineage>
</organism>